<gene>
    <name evidence="1" type="ORF">PV09_02046</name>
</gene>
<dbReference type="RefSeq" id="XP_016217047.1">
    <property type="nucleotide sequence ID" value="XM_016355031.1"/>
</dbReference>
<keyword evidence="2" id="KW-1185">Reference proteome</keyword>
<dbReference type="PANTHER" id="PTHR36986:SF1">
    <property type="entry name" value="UPF0643 PROTEIN PB2B2.08"/>
    <property type="match status" value="1"/>
</dbReference>
<evidence type="ECO:0000313" key="2">
    <source>
        <dbReference type="Proteomes" id="UP000053259"/>
    </source>
</evidence>
<sequence length="283" mass="32243">MTTATLSSVFQPHKENFGIKDAVFVAIESASDCITVDNKGLDSHKCSMQHYDKTKTAREKGSLISASLITVDFDALRFDAAASLQVLPGNRHIWPNIPRSYHLISSPYNDANHLLDIRTLDTQCCLLAQALTFLKPIRADYATADYLSSFNWTEVLSILRLLAKDIGHTWTSRDFYTVIFRSQLNAGVDQQRLHDLDKTSHLEAVASGQLLKYWFGKRDEHERNLATCIWRSKEDARLGGLGPNHKRARMAAKELYNEIKFSTWRLIVDDDAKNVKIEEWKEK</sequence>
<reference evidence="1 2" key="1">
    <citation type="submission" date="2015-01" db="EMBL/GenBank/DDBJ databases">
        <title>The Genome Sequence of Ochroconis gallopava CBS43764.</title>
        <authorList>
            <consortium name="The Broad Institute Genomics Platform"/>
            <person name="Cuomo C."/>
            <person name="de Hoog S."/>
            <person name="Gorbushina A."/>
            <person name="Stielow B."/>
            <person name="Teixiera M."/>
            <person name="Abouelleil A."/>
            <person name="Chapman S.B."/>
            <person name="Priest M."/>
            <person name="Young S.K."/>
            <person name="Wortman J."/>
            <person name="Nusbaum C."/>
            <person name="Birren B."/>
        </authorList>
    </citation>
    <scope>NUCLEOTIDE SEQUENCE [LARGE SCALE GENOMIC DNA]</scope>
    <source>
        <strain evidence="1 2">CBS 43764</strain>
    </source>
</reference>
<organism evidence="1 2">
    <name type="scientific">Verruconis gallopava</name>
    <dbReference type="NCBI Taxonomy" id="253628"/>
    <lineage>
        <taxon>Eukaryota</taxon>
        <taxon>Fungi</taxon>
        <taxon>Dikarya</taxon>
        <taxon>Ascomycota</taxon>
        <taxon>Pezizomycotina</taxon>
        <taxon>Dothideomycetes</taxon>
        <taxon>Pleosporomycetidae</taxon>
        <taxon>Venturiales</taxon>
        <taxon>Sympoventuriaceae</taxon>
        <taxon>Verruconis</taxon>
    </lineage>
</organism>
<accession>A0A0D2AJZ3</accession>
<dbReference type="AlphaFoldDB" id="A0A0D2AJZ3"/>
<proteinExistence type="predicted"/>
<dbReference type="STRING" id="253628.A0A0D2AJZ3"/>
<dbReference type="OrthoDB" id="2140489at2759"/>
<dbReference type="Proteomes" id="UP000053259">
    <property type="component" value="Unassembled WGS sequence"/>
</dbReference>
<protein>
    <submittedName>
        <fullName evidence="1">Uncharacterized protein</fullName>
    </submittedName>
</protein>
<dbReference type="InParanoid" id="A0A0D2AJZ3"/>
<evidence type="ECO:0000313" key="1">
    <source>
        <dbReference type="EMBL" id="KIW07178.1"/>
    </source>
</evidence>
<dbReference type="GeneID" id="27310019"/>
<dbReference type="VEuPathDB" id="FungiDB:PV09_02046"/>
<dbReference type="EMBL" id="KN847533">
    <property type="protein sequence ID" value="KIW07178.1"/>
    <property type="molecule type" value="Genomic_DNA"/>
</dbReference>
<dbReference type="PANTHER" id="PTHR36986">
    <property type="entry name" value="UPF0643 PROTEIN PB2B2.08"/>
    <property type="match status" value="1"/>
</dbReference>
<name>A0A0D2AJZ3_9PEZI</name>